<dbReference type="AlphaFoldDB" id="A0A314ULD7"/>
<name>A0A314ULD7_PRUYE</name>
<comment type="caution">
    <text evidence="1">The sequence shown here is derived from an EMBL/GenBank/DDBJ whole genome shotgun (WGS) entry which is preliminary data.</text>
</comment>
<organism evidence="1 2">
    <name type="scientific">Prunus yedoensis var. nudiflora</name>
    <dbReference type="NCBI Taxonomy" id="2094558"/>
    <lineage>
        <taxon>Eukaryota</taxon>
        <taxon>Viridiplantae</taxon>
        <taxon>Streptophyta</taxon>
        <taxon>Embryophyta</taxon>
        <taxon>Tracheophyta</taxon>
        <taxon>Spermatophyta</taxon>
        <taxon>Magnoliopsida</taxon>
        <taxon>eudicotyledons</taxon>
        <taxon>Gunneridae</taxon>
        <taxon>Pentapetalae</taxon>
        <taxon>rosids</taxon>
        <taxon>fabids</taxon>
        <taxon>Rosales</taxon>
        <taxon>Rosaceae</taxon>
        <taxon>Amygdaloideae</taxon>
        <taxon>Amygdaleae</taxon>
        <taxon>Prunus</taxon>
    </lineage>
</organism>
<reference evidence="1 2" key="1">
    <citation type="submission" date="2018-02" db="EMBL/GenBank/DDBJ databases">
        <title>Draft genome of wild Prunus yedoensis var. nudiflora.</title>
        <authorList>
            <person name="Baek S."/>
            <person name="Kim J.-H."/>
            <person name="Choi K."/>
            <person name="Kim G.-B."/>
            <person name="Cho A."/>
            <person name="Jang H."/>
            <person name="Shin C.-H."/>
            <person name="Yu H.-J."/>
            <person name="Mun J.-H."/>
        </authorList>
    </citation>
    <scope>NUCLEOTIDE SEQUENCE [LARGE SCALE GENOMIC DNA]</scope>
    <source>
        <strain evidence="2">cv. Jeju island</strain>
        <tissue evidence="1">Leaf</tissue>
    </source>
</reference>
<dbReference type="Proteomes" id="UP000250321">
    <property type="component" value="Unassembled WGS sequence"/>
</dbReference>
<dbReference type="EMBL" id="PJQY01003328">
    <property type="protein sequence ID" value="PQM38260.1"/>
    <property type="molecule type" value="Genomic_DNA"/>
</dbReference>
<accession>A0A314ULD7</accession>
<keyword evidence="2" id="KW-1185">Reference proteome</keyword>
<gene>
    <name evidence="1" type="ORF">Pyn_02261</name>
</gene>
<sequence length="90" mass="10760">MGRGANIGLQFWGIWRNRKKKRKLKGISASSFEDLEERPPYELRRIRTPTLWKLHLSSATPVGARFWWALGRHHNLFFKKVFSENMEWFG</sequence>
<proteinExistence type="predicted"/>
<evidence type="ECO:0000313" key="2">
    <source>
        <dbReference type="Proteomes" id="UP000250321"/>
    </source>
</evidence>
<evidence type="ECO:0000313" key="1">
    <source>
        <dbReference type="EMBL" id="PQM38260.1"/>
    </source>
</evidence>
<protein>
    <submittedName>
        <fullName evidence="1">Uncharacterized protein</fullName>
    </submittedName>
</protein>